<gene>
    <name evidence="1" type="ORF">TARUN_673</name>
</gene>
<accession>A0A395NZN2</accession>
<reference evidence="1 2" key="1">
    <citation type="journal article" date="2018" name="PLoS Pathog.">
        <title>Evolution of structural diversity of trichothecenes, a family of toxins produced by plant pathogenic and entomopathogenic fungi.</title>
        <authorList>
            <person name="Proctor R.H."/>
            <person name="McCormick S.P."/>
            <person name="Kim H.S."/>
            <person name="Cardoza R.E."/>
            <person name="Stanley A.M."/>
            <person name="Lindo L."/>
            <person name="Kelly A."/>
            <person name="Brown D.W."/>
            <person name="Lee T."/>
            <person name="Vaughan M.M."/>
            <person name="Alexander N.J."/>
            <person name="Busman M."/>
            <person name="Gutierrez S."/>
        </authorList>
    </citation>
    <scope>NUCLEOTIDE SEQUENCE [LARGE SCALE GENOMIC DNA]</scope>
    <source>
        <strain evidence="1 2">IBT 40837</strain>
    </source>
</reference>
<comment type="caution">
    <text evidence="1">The sequence shown here is derived from an EMBL/GenBank/DDBJ whole genome shotgun (WGS) entry which is preliminary data.</text>
</comment>
<name>A0A395NZN2_TRIAR</name>
<sequence>MLNQDTQESGAVFVMPGQSGVQTPTDGYVWVGVNTTMRHADWCETTPKGMGSEEPWMQYFLLPNDTSMAYVGKASTLVWSRELVFGDGAMDTNPSSGGTGANGIHQTDNGCPTFAVTLGQMRVKKTGKGIKAKISGFEQDLATIVCYQNIEQVMTNVTWQLPEFSFHPIHLPKTDESTAEFLKTNRSSERFPYMLNAWLNGLNNPLFNQTVPGPNNTESFYNNIDNFIAALVLAKNGRPVEELAGAKNVENLKNVTQRLYGAYMAQAISLNMRDNSTIENGSPLPTYNGLVTTTGHQRLQQDRGPKIALQAVLGVMVVLGIATRLLLPVRDVLPHNPCSIAGTASLVAGGEIVSRIADLSESEWVESKQVGMERMLSNGLYSLKWWQDVKGQERYGIDLEPPL</sequence>
<proteinExistence type="predicted"/>
<organism evidence="1 2">
    <name type="scientific">Trichoderma arundinaceum</name>
    <dbReference type="NCBI Taxonomy" id="490622"/>
    <lineage>
        <taxon>Eukaryota</taxon>
        <taxon>Fungi</taxon>
        <taxon>Dikarya</taxon>
        <taxon>Ascomycota</taxon>
        <taxon>Pezizomycotina</taxon>
        <taxon>Sordariomycetes</taxon>
        <taxon>Hypocreomycetidae</taxon>
        <taxon>Hypocreales</taxon>
        <taxon>Hypocreaceae</taxon>
        <taxon>Trichoderma</taxon>
    </lineage>
</organism>
<evidence type="ECO:0000313" key="1">
    <source>
        <dbReference type="EMBL" id="RFU81514.1"/>
    </source>
</evidence>
<keyword evidence="2" id="KW-1185">Reference proteome</keyword>
<evidence type="ECO:0000313" key="2">
    <source>
        <dbReference type="Proteomes" id="UP000266272"/>
    </source>
</evidence>
<dbReference type="Proteomes" id="UP000266272">
    <property type="component" value="Unassembled WGS sequence"/>
</dbReference>
<dbReference type="STRING" id="490622.A0A395NZN2"/>
<dbReference type="AlphaFoldDB" id="A0A395NZN2"/>
<protein>
    <submittedName>
        <fullName evidence="1">Uncharacterized protein</fullName>
    </submittedName>
</protein>
<dbReference type="EMBL" id="PXOA01000044">
    <property type="protein sequence ID" value="RFU81514.1"/>
    <property type="molecule type" value="Genomic_DNA"/>
</dbReference>
<dbReference type="OrthoDB" id="5332281at2759"/>